<name>A0A131YFA5_RHIAP</name>
<keyword evidence="1" id="KW-0732">Signal</keyword>
<accession>A0A131YFA5</accession>
<proteinExistence type="predicted"/>
<reference evidence="2" key="1">
    <citation type="journal article" date="2016" name="Ticks Tick Borne Dis.">
        <title>De novo assembly and annotation of the salivary gland transcriptome of Rhipicephalus appendiculatus male and female ticks during blood feeding.</title>
        <authorList>
            <person name="de Castro M.H."/>
            <person name="de Klerk D."/>
            <person name="Pienaar R."/>
            <person name="Latif A.A."/>
            <person name="Rees D.J."/>
            <person name="Mans B.J."/>
        </authorList>
    </citation>
    <scope>NUCLEOTIDE SEQUENCE</scope>
    <source>
        <tissue evidence="2">Salivary glands</tissue>
    </source>
</reference>
<dbReference type="EMBL" id="GEDV01011956">
    <property type="protein sequence ID" value="JAP76601.1"/>
    <property type="molecule type" value="Transcribed_RNA"/>
</dbReference>
<protein>
    <submittedName>
        <fullName evidence="2">Uncharacterized protein</fullName>
    </submittedName>
</protein>
<dbReference type="AlphaFoldDB" id="A0A131YFA5"/>
<evidence type="ECO:0000313" key="2">
    <source>
        <dbReference type="EMBL" id="JAP76601.1"/>
    </source>
</evidence>
<feature type="signal peptide" evidence="1">
    <location>
        <begin position="1"/>
        <end position="25"/>
    </location>
</feature>
<feature type="chain" id="PRO_5007284921" evidence="1">
    <location>
        <begin position="26"/>
        <end position="85"/>
    </location>
</feature>
<organism evidence="2">
    <name type="scientific">Rhipicephalus appendiculatus</name>
    <name type="common">Brown ear tick</name>
    <dbReference type="NCBI Taxonomy" id="34631"/>
    <lineage>
        <taxon>Eukaryota</taxon>
        <taxon>Metazoa</taxon>
        <taxon>Ecdysozoa</taxon>
        <taxon>Arthropoda</taxon>
        <taxon>Chelicerata</taxon>
        <taxon>Arachnida</taxon>
        <taxon>Acari</taxon>
        <taxon>Parasitiformes</taxon>
        <taxon>Ixodida</taxon>
        <taxon>Ixodoidea</taxon>
        <taxon>Ixodidae</taxon>
        <taxon>Rhipicephalinae</taxon>
        <taxon>Rhipicephalus</taxon>
        <taxon>Rhipicephalus</taxon>
    </lineage>
</organism>
<sequence length="85" mass="10109">MWWSCHCELLKYLLIKMECFIFAYARNSNLRLQDAQHLFQQLLTRLCFHLVTVTCRQNLKKINNDETKANEFQLPALTIKASFLS</sequence>
<evidence type="ECO:0000256" key="1">
    <source>
        <dbReference type="SAM" id="SignalP"/>
    </source>
</evidence>